<protein>
    <submittedName>
        <fullName evidence="3">Uncharacterized protein</fullName>
    </submittedName>
</protein>
<accession>A0A2U3JZ26</accession>
<keyword evidence="2" id="KW-0472">Membrane</keyword>
<evidence type="ECO:0000256" key="2">
    <source>
        <dbReference type="SAM" id="Phobius"/>
    </source>
</evidence>
<feature type="region of interest" description="Disordered" evidence="1">
    <location>
        <begin position="1"/>
        <end position="20"/>
    </location>
</feature>
<keyword evidence="2" id="KW-0812">Transmembrane</keyword>
<dbReference type="Proteomes" id="UP000238701">
    <property type="component" value="Unassembled WGS sequence"/>
</dbReference>
<name>A0A2U3JZ26_9BACT</name>
<feature type="compositionally biased region" description="Basic and acidic residues" evidence="1">
    <location>
        <begin position="1"/>
        <end position="13"/>
    </location>
</feature>
<reference evidence="4" key="1">
    <citation type="submission" date="2018-02" db="EMBL/GenBank/DDBJ databases">
        <authorList>
            <person name="Hausmann B."/>
        </authorList>
    </citation>
    <scope>NUCLEOTIDE SEQUENCE [LARGE SCALE GENOMIC DNA]</scope>
    <source>
        <strain evidence="4">Peat soil MAG SbA1</strain>
    </source>
</reference>
<sequence length="212" mass="23547">MKVRHMGEIDHKQAKGAADQLDDDLDPALDAALAKYAAVEPRAGLEDRVLANIRAERAQVQDRDWWRWSAAAALAAVAVVAVTLALRSGRPTQPVVGKHTPVTTQNPRQPERLVANGEAHSVRPPGHQPIHSTLARPYQPKVVATAAPKLDQFPSPRPLSEQELALARYVNEFPQEAMLIARAQEEYEKEIQREMKVERSETEGHGSDQQER</sequence>
<evidence type="ECO:0000313" key="3">
    <source>
        <dbReference type="EMBL" id="SPF32683.1"/>
    </source>
</evidence>
<evidence type="ECO:0000313" key="4">
    <source>
        <dbReference type="Proteomes" id="UP000238701"/>
    </source>
</evidence>
<gene>
    <name evidence="3" type="ORF">SBA1_1090017</name>
</gene>
<dbReference type="AlphaFoldDB" id="A0A2U3JZ26"/>
<dbReference type="EMBL" id="OMOD01000012">
    <property type="protein sequence ID" value="SPF32683.1"/>
    <property type="molecule type" value="Genomic_DNA"/>
</dbReference>
<organism evidence="3 4">
    <name type="scientific">Candidatus Sulfotelmatobacter kueseliae</name>
    <dbReference type="NCBI Taxonomy" id="2042962"/>
    <lineage>
        <taxon>Bacteria</taxon>
        <taxon>Pseudomonadati</taxon>
        <taxon>Acidobacteriota</taxon>
        <taxon>Terriglobia</taxon>
        <taxon>Terriglobales</taxon>
        <taxon>Candidatus Korobacteraceae</taxon>
        <taxon>Candidatus Sulfotelmatobacter</taxon>
    </lineage>
</organism>
<feature type="region of interest" description="Disordered" evidence="1">
    <location>
        <begin position="189"/>
        <end position="212"/>
    </location>
</feature>
<proteinExistence type="predicted"/>
<evidence type="ECO:0000256" key="1">
    <source>
        <dbReference type="SAM" id="MobiDB-lite"/>
    </source>
</evidence>
<feature type="transmembrane region" description="Helical" evidence="2">
    <location>
        <begin position="65"/>
        <end position="86"/>
    </location>
</feature>
<keyword evidence="2" id="KW-1133">Transmembrane helix</keyword>